<evidence type="ECO:0000313" key="3">
    <source>
        <dbReference type="Proteomes" id="UP000184222"/>
    </source>
</evidence>
<evidence type="ECO:0000313" key="2">
    <source>
        <dbReference type="EMBL" id="API87760.1"/>
    </source>
</evidence>
<keyword evidence="3" id="KW-1185">Reference proteome</keyword>
<dbReference type="Gene3D" id="1.10.530.10">
    <property type="match status" value="1"/>
</dbReference>
<dbReference type="PANTHER" id="PTHR40572">
    <property type="entry name" value="PROTEIN BAX"/>
    <property type="match status" value="1"/>
</dbReference>
<organism evidence="2 3">
    <name type="scientific">Francisella uliginis</name>
    <dbReference type="NCBI Taxonomy" id="573570"/>
    <lineage>
        <taxon>Bacteria</taxon>
        <taxon>Pseudomonadati</taxon>
        <taxon>Pseudomonadota</taxon>
        <taxon>Gammaproteobacteria</taxon>
        <taxon>Thiotrichales</taxon>
        <taxon>Francisellaceae</taxon>
        <taxon>Francisella</taxon>
    </lineage>
</organism>
<dbReference type="Proteomes" id="UP000184222">
    <property type="component" value="Chromosome"/>
</dbReference>
<dbReference type="SMART" id="SM00047">
    <property type="entry name" value="LYZ2"/>
    <property type="match status" value="1"/>
</dbReference>
<protein>
    <submittedName>
        <fullName evidence="2">BAX protein</fullName>
    </submittedName>
</protein>
<dbReference type="InterPro" id="IPR053195">
    <property type="entry name" value="Bax-like"/>
</dbReference>
<evidence type="ECO:0000259" key="1">
    <source>
        <dbReference type="SMART" id="SM00047"/>
    </source>
</evidence>
<dbReference type="GO" id="GO:0004040">
    <property type="term" value="F:amidase activity"/>
    <property type="evidence" value="ECO:0007669"/>
    <property type="project" value="InterPro"/>
</dbReference>
<dbReference type="InterPro" id="IPR002901">
    <property type="entry name" value="MGlyc_endo_b_GlcNAc-like_dom"/>
</dbReference>
<dbReference type="OrthoDB" id="9788155at2"/>
<dbReference type="PANTHER" id="PTHR40572:SF1">
    <property type="entry name" value="PROTEIN BAX"/>
    <property type="match status" value="1"/>
</dbReference>
<sequence>MMNKKSFLKYFCISLSLILLAIILSFEQKVKYPTEKFFIASSNYQEIQKPDFSSIEDPTKKKAAFIEYMLTAIEIANKEICLEKKQIQNLKKAYLRKQAFNKKEAGVLDEYLKYYKIEKKHPPLDQLKLLELKINTVPTSFILAQAILESGWGTSRFAKDYNNYFGLHCYSKDCGVKALDANVYLEAFNNATDSVLGYYHRLNTGSNFKDFRVIRNKVNNQQLPVSALFDTLESYSEIGSHEYKQRLTSIIKLNNLTQYNSIKYCQ</sequence>
<accession>A0A1L4BV87</accession>
<gene>
    <name evidence="2" type="ORF">F7310_03540</name>
</gene>
<dbReference type="KEGG" id="frx:F7310_03540"/>
<dbReference type="AlphaFoldDB" id="A0A1L4BV87"/>
<dbReference type="RefSeq" id="WP_072713530.1">
    <property type="nucleotide sequence ID" value="NZ_CP016796.1"/>
</dbReference>
<dbReference type="Pfam" id="PF01832">
    <property type="entry name" value="Glucosaminidase"/>
    <property type="match status" value="1"/>
</dbReference>
<feature type="domain" description="Mannosyl-glycoprotein endo-beta-N-acetylglucosamidase-like" evidence="1">
    <location>
        <begin position="116"/>
        <end position="260"/>
    </location>
</feature>
<name>A0A1L4BV87_9GAMM</name>
<reference evidence="2 3" key="1">
    <citation type="journal article" date="2016" name="Appl. Environ. Microbiol.">
        <title>Whole genome relationships among Francisella bacteria of diverse origin define new species and provide specific regions for detection.</title>
        <authorList>
            <person name="Challacombe J.F."/>
            <person name="Petersen J.M."/>
            <person name="Gallegos-Graves V."/>
            <person name="Hodge D."/>
            <person name="Pillai S."/>
            <person name="Kuske C.R."/>
        </authorList>
    </citation>
    <scope>NUCLEOTIDE SEQUENCE [LARGE SCALE GENOMIC DNA]</scope>
    <source>
        <strain evidence="3">TX07-7310</strain>
    </source>
</reference>
<dbReference type="STRING" id="573570.F7310_03540"/>
<dbReference type="EMBL" id="CP016796">
    <property type="protein sequence ID" value="API87760.1"/>
    <property type="molecule type" value="Genomic_DNA"/>
</dbReference>
<proteinExistence type="predicted"/>